<protein>
    <recommendedName>
        <fullName evidence="2">Deubiquitinating enzyme MINDY-3/4 conserved domain-containing protein</fullName>
    </recommendedName>
</protein>
<comment type="caution">
    <text evidence="3">The sequence shown here is derived from an EMBL/GenBank/DDBJ whole genome shotgun (WGS) entry which is preliminary data.</text>
</comment>
<keyword evidence="4" id="KW-1185">Reference proteome</keyword>
<dbReference type="GO" id="GO:1990380">
    <property type="term" value="F:K48-linked deubiquitinase activity"/>
    <property type="evidence" value="ECO:0007669"/>
    <property type="project" value="InterPro"/>
</dbReference>
<evidence type="ECO:0000256" key="1">
    <source>
        <dbReference type="ARBA" id="ARBA00011074"/>
    </source>
</evidence>
<dbReference type="AlphaFoldDB" id="A0A9W7A9J3"/>
<sequence>MIDLKTSPPPTTSQIQTLISSILHRCSPTPKIITFTSPLSYSYTTSPLSSSIPTFDTTDPRGLLILVLSMIESRGLENVRNDIIADCGQFEPLVKGPFHLCGTELINLCVFGRATSNVGAYHPMTGEKVPFTPTPVGLISHSEITTSTPIADHWKSPSHQVYIVHGGDHFTLLFKSTPSPLTPKTVFYTYNALPPNRLLLPIILSGSSLLLPPPTSPPTPAPSYLPPLNSLSSIILSPTKHLHPFKWRLRTYELCLHTPLTLKYASYPPRPSNIPPPYTYSLGSKPTGSWRCVACYETRYETMNFGMNVESDTCEHCGRTKDEGGWTIIKHYKELDENGRRRVDRFESKFLGVLRTRFHDVDVKIGGEVLGESHEGKGPVI</sequence>
<dbReference type="GO" id="GO:0006508">
    <property type="term" value="P:proteolysis"/>
    <property type="evidence" value="ECO:0007669"/>
    <property type="project" value="UniProtKB-KW"/>
</dbReference>
<evidence type="ECO:0000259" key="2">
    <source>
        <dbReference type="Pfam" id="PF13898"/>
    </source>
</evidence>
<dbReference type="GO" id="GO:0004843">
    <property type="term" value="F:cysteine-type deubiquitinase activity"/>
    <property type="evidence" value="ECO:0007669"/>
    <property type="project" value="UniProtKB-EC"/>
</dbReference>
<dbReference type="PANTHER" id="PTHR12473">
    <property type="entry name" value="UBIQUITIN CARBOXYL-TERMINAL HYDROLASE MINDY-4-RELATED"/>
    <property type="match status" value="1"/>
</dbReference>
<comment type="similarity">
    <text evidence="1">Belongs to the MINDY deubiquitinase family. FAM188 subfamily.</text>
</comment>
<dbReference type="Proteomes" id="UP001165085">
    <property type="component" value="Unassembled WGS sequence"/>
</dbReference>
<evidence type="ECO:0000313" key="3">
    <source>
        <dbReference type="EMBL" id="GMH66101.1"/>
    </source>
</evidence>
<accession>A0A9W7A9J3</accession>
<organism evidence="3 4">
    <name type="scientific">Triparma strigata</name>
    <dbReference type="NCBI Taxonomy" id="1606541"/>
    <lineage>
        <taxon>Eukaryota</taxon>
        <taxon>Sar</taxon>
        <taxon>Stramenopiles</taxon>
        <taxon>Ochrophyta</taxon>
        <taxon>Bolidophyceae</taxon>
        <taxon>Parmales</taxon>
        <taxon>Triparmaceae</taxon>
        <taxon>Triparma</taxon>
    </lineage>
</organism>
<evidence type="ECO:0000313" key="4">
    <source>
        <dbReference type="Proteomes" id="UP001165085"/>
    </source>
</evidence>
<dbReference type="EMBL" id="BRXY01000105">
    <property type="protein sequence ID" value="GMH66101.1"/>
    <property type="molecule type" value="Genomic_DNA"/>
</dbReference>
<dbReference type="PANTHER" id="PTHR12473:SF8">
    <property type="entry name" value="UBIQUITIN CARBOXYL-TERMINAL HYDROLASE MINDY-4-RELATED"/>
    <property type="match status" value="1"/>
</dbReference>
<proteinExistence type="inferred from homology"/>
<dbReference type="InterPro" id="IPR039785">
    <property type="entry name" value="MINY3/4"/>
</dbReference>
<dbReference type="Pfam" id="PF13898">
    <property type="entry name" value="MINDY-3_4_CD"/>
    <property type="match status" value="1"/>
</dbReference>
<dbReference type="OrthoDB" id="203786at2759"/>
<feature type="domain" description="Deubiquitinating enzyme MINDY-3/4 conserved" evidence="2">
    <location>
        <begin position="41"/>
        <end position="178"/>
    </location>
</feature>
<name>A0A9W7A9J3_9STRA</name>
<dbReference type="InterPro" id="IPR025257">
    <property type="entry name" value="MINDY-3/4_CD"/>
</dbReference>
<dbReference type="GO" id="GO:0071108">
    <property type="term" value="P:protein K48-linked deubiquitination"/>
    <property type="evidence" value="ECO:0007669"/>
    <property type="project" value="InterPro"/>
</dbReference>
<gene>
    <name evidence="3" type="ORF">TrST_g10203</name>
</gene>
<reference evidence="4" key="1">
    <citation type="journal article" date="2023" name="Commun. Biol.">
        <title>Genome analysis of Parmales, the sister group of diatoms, reveals the evolutionary specialization of diatoms from phago-mixotrophs to photoautotrophs.</title>
        <authorList>
            <person name="Ban H."/>
            <person name="Sato S."/>
            <person name="Yoshikawa S."/>
            <person name="Yamada K."/>
            <person name="Nakamura Y."/>
            <person name="Ichinomiya M."/>
            <person name="Sato N."/>
            <person name="Blanc-Mathieu R."/>
            <person name="Endo H."/>
            <person name="Kuwata A."/>
            <person name="Ogata H."/>
        </authorList>
    </citation>
    <scope>NUCLEOTIDE SEQUENCE [LARGE SCALE GENOMIC DNA]</scope>
    <source>
        <strain evidence="4">NIES 3701</strain>
    </source>
</reference>